<feature type="transmembrane region" description="Helical" evidence="1">
    <location>
        <begin position="898"/>
        <end position="920"/>
    </location>
</feature>
<feature type="transmembrane region" description="Helical" evidence="1">
    <location>
        <begin position="547"/>
        <end position="567"/>
    </location>
</feature>
<evidence type="ECO:0000313" key="3">
    <source>
        <dbReference type="Proteomes" id="UP000503251"/>
    </source>
</evidence>
<gene>
    <name evidence="2" type="ORF">E8L03_08955</name>
</gene>
<organism evidence="2 3">
    <name type="scientific">Oceanidesulfovibrio marinus</name>
    <dbReference type="NCBI Taxonomy" id="370038"/>
    <lineage>
        <taxon>Bacteria</taxon>
        <taxon>Pseudomonadati</taxon>
        <taxon>Thermodesulfobacteriota</taxon>
        <taxon>Desulfovibrionia</taxon>
        <taxon>Desulfovibrionales</taxon>
        <taxon>Desulfovibrionaceae</taxon>
        <taxon>Oceanidesulfovibrio</taxon>
    </lineage>
</organism>
<dbReference type="Proteomes" id="UP000503251">
    <property type="component" value="Chromosome"/>
</dbReference>
<reference evidence="2 3" key="1">
    <citation type="submission" date="2019-04" db="EMBL/GenBank/DDBJ databases">
        <title>Isolation and culture of sulfate reducing bacteria from the cold seep of the South China Sea.</title>
        <authorList>
            <person name="Sun C."/>
            <person name="Liu R."/>
        </authorList>
    </citation>
    <scope>NUCLEOTIDE SEQUENCE [LARGE SCALE GENOMIC DNA]</scope>
    <source>
        <strain evidence="2 3">CS1</strain>
    </source>
</reference>
<feature type="transmembrane region" description="Helical" evidence="1">
    <location>
        <begin position="218"/>
        <end position="239"/>
    </location>
</feature>
<evidence type="ECO:0000256" key="1">
    <source>
        <dbReference type="SAM" id="Phobius"/>
    </source>
</evidence>
<sequence length="921" mass="99007">MLQNNSTSLKNLRALITSPLGLTTIVLTAFVLAASCFLLLSTRTVCKLVETSPFTTERQPYLLQSSGPRSFSTPLTLSLPAPWSRVRSIILPITLSKSMLPLDTATLSLEGTLCQFKSHQSVLRDDGNLVLDTSSCNEELDADTTYNATLTIALNAPGTIGLVAPKTPNEQPHTIGLPPLTGTQTTSPLGCFVTRPTPDTIRLVDQIAAIWTLPSLKWIAPLTAGCAIALFCLGGLVLCTTYRQRNAIAAGALSLALSISYAVLVPPFQAPDEPDHFLAVAKVLDTPELAQSARDLARYSHFERIHFHPNARFLPEHMDAPYPMPWKPASMEGYHVSESGMEQRSALTTIYWKLLGPLLRKMDAANALLCLRLLNGVLWSLACALGALLIGALAPSGRRLFPLFLFVVPTLPFFAMHVSNYAFYMQGLTVAGSLSLGLFLRGRRCEWSGILIGLTGAFMLLASTNGATMFAWIAFMAAGRLLIAAGDRSDSVGAAATYWIGLLAGFSPLLLFPDSPELKFIGQAMVKVGGGMGMPQSLAGELNDPTVLIIICVVIAAVCIAIEYGISRGGAWMRKAADTAAIWAAGLAAAFLAALLLHTAFQLYTSVPNVISSIGIREYMDIAIRGLFSLLTFRQPDIMLSQTFWSGFGWHDCFFASWVVRLLAGVSGIGLLAALVSVLSQPSRAIRLLCTIAGALLAGILIIVMISIGVRGNIPNVHGRYLTGVYMLLLSVAWAGFSPAIWTGRQPAPHIPTLQSRRLRTALELLITWSALAAGGFCLYMAGWTWIFPTLPVPLLVPYAAFTLLAPVICAGILALWARFFAGPGWTIRDIAPRPAYILALAACIFFALVAAELLVGLPKAAVYNPGFYVVLPSAITAALLLWLAPPSIAMLRRWTKPAALAFGAIIHVASLYLLVLRYFG</sequence>
<feature type="transmembrane region" description="Helical" evidence="1">
    <location>
        <begin position="20"/>
        <end position="40"/>
    </location>
</feature>
<feature type="transmembrane region" description="Helical" evidence="1">
    <location>
        <begin position="655"/>
        <end position="676"/>
    </location>
</feature>
<dbReference type="RefSeq" id="WP_171267151.1">
    <property type="nucleotide sequence ID" value="NZ_CP039543.1"/>
</dbReference>
<feature type="transmembrane region" description="Helical" evidence="1">
    <location>
        <begin position="400"/>
        <end position="417"/>
    </location>
</feature>
<evidence type="ECO:0008006" key="4">
    <source>
        <dbReference type="Google" id="ProtNLM"/>
    </source>
</evidence>
<keyword evidence="1" id="KW-0472">Membrane</keyword>
<keyword evidence="1" id="KW-1133">Transmembrane helix</keyword>
<feature type="transmembrane region" description="Helical" evidence="1">
    <location>
        <begin position="469"/>
        <end position="485"/>
    </location>
</feature>
<feature type="transmembrane region" description="Helical" evidence="1">
    <location>
        <begin position="423"/>
        <end position="440"/>
    </location>
</feature>
<proteinExistence type="predicted"/>
<protein>
    <recommendedName>
        <fullName evidence="4">DUF2142 domain-containing protein</fullName>
    </recommendedName>
</protein>
<keyword evidence="3" id="KW-1185">Reference proteome</keyword>
<name>A0ABX6NFH6_9BACT</name>
<feature type="transmembrane region" description="Helical" evidence="1">
    <location>
        <begin position="246"/>
        <end position="264"/>
    </location>
</feature>
<feature type="transmembrane region" description="Helical" evidence="1">
    <location>
        <begin position="376"/>
        <end position="393"/>
    </location>
</feature>
<evidence type="ECO:0000313" key="2">
    <source>
        <dbReference type="EMBL" id="QJT09051.1"/>
    </source>
</evidence>
<feature type="transmembrane region" description="Helical" evidence="1">
    <location>
        <begin position="688"/>
        <end position="709"/>
    </location>
</feature>
<feature type="transmembrane region" description="Helical" evidence="1">
    <location>
        <begin position="447"/>
        <end position="463"/>
    </location>
</feature>
<feature type="transmembrane region" description="Helical" evidence="1">
    <location>
        <begin position="868"/>
        <end position="886"/>
    </location>
</feature>
<dbReference type="EMBL" id="CP039543">
    <property type="protein sequence ID" value="QJT09051.1"/>
    <property type="molecule type" value="Genomic_DNA"/>
</dbReference>
<feature type="transmembrane region" description="Helical" evidence="1">
    <location>
        <begin position="763"/>
        <end position="787"/>
    </location>
</feature>
<accession>A0ABX6NFH6</accession>
<feature type="transmembrane region" description="Helical" evidence="1">
    <location>
        <begin position="579"/>
        <end position="601"/>
    </location>
</feature>
<feature type="transmembrane region" description="Helical" evidence="1">
    <location>
        <begin position="834"/>
        <end position="856"/>
    </location>
</feature>
<feature type="transmembrane region" description="Helical" evidence="1">
    <location>
        <begin position="721"/>
        <end position="742"/>
    </location>
</feature>
<feature type="transmembrane region" description="Helical" evidence="1">
    <location>
        <begin position="799"/>
        <end position="822"/>
    </location>
</feature>
<feature type="transmembrane region" description="Helical" evidence="1">
    <location>
        <begin position="492"/>
        <end position="512"/>
    </location>
</feature>
<keyword evidence="1" id="KW-0812">Transmembrane</keyword>